<evidence type="ECO:0000256" key="2">
    <source>
        <dbReference type="ARBA" id="ARBA00022827"/>
    </source>
</evidence>
<protein>
    <recommendedName>
        <fullName evidence="4">FAD-binding domain-containing protein</fullName>
    </recommendedName>
</protein>
<dbReference type="EMBL" id="JBFXLS010000054">
    <property type="protein sequence ID" value="KAL2823322.1"/>
    <property type="molecule type" value="Genomic_DNA"/>
</dbReference>
<gene>
    <name evidence="5" type="ORF">BDW59DRAFT_173627</name>
</gene>
<sequence length="426" mass="46863">MKILVCGAGISGTALAFWLSKQTHQHTITVLERFPTLRTSGLQIDLRGPGIQVLRRMGLERAFREKAVAEQGLQVVDKRGRRWGYFPANRSGKGLQSFTTEFEIMRGDLCGLLFEACGGQTVNQIGVRFVFGVYVVRVTQVEGGVEVVFSDGKRGLFDLVVGADGLGSRMRRMMFGVEGEGEDANPGYHSLGAYAGYCTIRQDMRAGEGYDATAFITTGARGIMTRRHEPERYQAYVFCESSASKRLGNASKGDIEEEKIALAEVFRGAGWESDSILQGLVQSDDFYCERIGVIKLDNWSQGRIALLGDAAYGPSAMTGMGTSCAMAGAYILAGEIGKGSSEGDITTALKNYEQKMRPFIDQVQKGLTDDDNYMGRFPTSSFGITLVYCLVWVASIMRLDILARWVLREDTKDWELPEYPDMDGSS</sequence>
<evidence type="ECO:0000259" key="4">
    <source>
        <dbReference type="Pfam" id="PF01494"/>
    </source>
</evidence>
<dbReference type="SUPFAM" id="SSF51905">
    <property type="entry name" value="FAD/NAD(P)-binding domain"/>
    <property type="match status" value="1"/>
</dbReference>
<dbReference type="Proteomes" id="UP001610335">
    <property type="component" value="Unassembled WGS sequence"/>
</dbReference>
<evidence type="ECO:0000256" key="3">
    <source>
        <dbReference type="ARBA" id="ARBA00023002"/>
    </source>
</evidence>
<dbReference type="InterPro" id="IPR036188">
    <property type="entry name" value="FAD/NAD-bd_sf"/>
</dbReference>
<keyword evidence="3" id="KW-0560">Oxidoreductase</keyword>
<keyword evidence="1" id="KW-0285">Flavoprotein</keyword>
<dbReference type="PANTHER" id="PTHR46865:SF7">
    <property type="entry name" value="MONOOXYGENASE, PUTATIVE (AFU_ORTHOLOGUE AFUA_8G07040)-RELATED"/>
    <property type="match status" value="1"/>
</dbReference>
<name>A0ABR4I6P6_9EURO</name>
<dbReference type="PANTHER" id="PTHR46865">
    <property type="entry name" value="OXIDOREDUCTASE-RELATED"/>
    <property type="match status" value="1"/>
</dbReference>
<feature type="domain" description="FAD-binding" evidence="4">
    <location>
        <begin position="2"/>
        <end position="363"/>
    </location>
</feature>
<proteinExistence type="predicted"/>
<dbReference type="Gene3D" id="3.30.9.10">
    <property type="entry name" value="D-Amino Acid Oxidase, subunit A, domain 2"/>
    <property type="match status" value="1"/>
</dbReference>
<dbReference type="InterPro" id="IPR002938">
    <property type="entry name" value="FAD-bd"/>
</dbReference>
<comment type="caution">
    <text evidence="5">The sequence shown here is derived from an EMBL/GenBank/DDBJ whole genome shotgun (WGS) entry which is preliminary data.</text>
</comment>
<keyword evidence="2" id="KW-0274">FAD</keyword>
<dbReference type="InterPro" id="IPR051704">
    <property type="entry name" value="FAD_aromatic-hydroxylase"/>
</dbReference>
<accession>A0ABR4I6P6</accession>
<dbReference type="PRINTS" id="PR00420">
    <property type="entry name" value="RNGMNOXGNASE"/>
</dbReference>
<organism evidence="5 6">
    <name type="scientific">Aspergillus cavernicola</name>
    <dbReference type="NCBI Taxonomy" id="176166"/>
    <lineage>
        <taxon>Eukaryota</taxon>
        <taxon>Fungi</taxon>
        <taxon>Dikarya</taxon>
        <taxon>Ascomycota</taxon>
        <taxon>Pezizomycotina</taxon>
        <taxon>Eurotiomycetes</taxon>
        <taxon>Eurotiomycetidae</taxon>
        <taxon>Eurotiales</taxon>
        <taxon>Aspergillaceae</taxon>
        <taxon>Aspergillus</taxon>
        <taxon>Aspergillus subgen. Nidulantes</taxon>
    </lineage>
</organism>
<evidence type="ECO:0000313" key="6">
    <source>
        <dbReference type="Proteomes" id="UP001610335"/>
    </source>
</evidence>
<evidence type="ECO:0000313" key="5">
    <source>
        <dbReference type="EMBL" id="KAL2823322.1"/>
    </source>
</evidence>
<evidence type="ECO:0000256" key="1">
    <source>
        <dbReference type="ARBA" id="ARBA00022630"/>
    </source>
</evidence>
<reference evidence="5 6" key="1">
    <citation type="submission" date="2024-07" db="EMBL/GenBank/DDBJ databases">
        <title>Section-level genome sequencing and comparative genomics of Aspergillus sections Usti and Cavernicolus.</title>
        <authorList>
            <consortium name="Lawrence Berkeley National Laboratory"/>
            <person name="Nybo J.L."/>
            <person name="Vesth T.C."/>
            <person name="Theobald S."/>
            <person name="Frisvad J.C."/>
            <person name="Larsen T.O."/>
            <person name="Kjaerboelling I."/>
            <person name="Rothschild-Mancinelli K."/>
            <person name="Lyhne E.K."/>
            <person name="Kogle M.E."/>
            <person name="Barry K."/>
            <person name="Clum A."/>
            <person name="Na H."/>
            <person name="Ledsgaard L."/>
            <person name="Lin J."/>
            <person name="Lipzen A."/>
            <person name="Kuo A."/>
            <person name="Riley R."/>
            <person name="Mondo S."/>
            <person name="LaButti K."/>
            <person name="Haridas S."/>
            <person name="Pangalinan J."/>
            <person name="Salamov A.A."/>
            <person name="Simmons B.A."/>
            <person name="Magnuson J.K."/>
            <person name="Chen J."/>
            <person name="Drula E."/>
            <person name="Henrissat B."/>
            <person name="Wiebenga A."/>
            <person name="Lubbers R.J."/>
            <person name="Gomes A.C."/>
            <person name="Makela M.R."/>
            <person name="Stajich J."/>
            <person name="Grigoriev I.V."/>
            <person name="Mortensen U.H."/>
            <person name="De vries R.P."/>
            <person name="Baker S.E."/>
            <person name="Andersen M.R."/>
        </authorList>
    </citation>
    <scope>NUCLEOTIDE SEQUENCE [LARGE SCALE GENOMIC DNA]</scope>
    <source>
        <strain evidence="5 6">CBS 600.67</strain>
    </source>
</reference>
<dbReference type="Gene3D" id="3.50.50.60">
    <property type="entry name" value="FAD/NAD(P)-binding domain"/>
    <property type="match status" value="1"/>
</dbReference>
<keyword evidence="6" id="KW-1185">Reference proteome</keyword>
<dbReference type="Pfam" id="PF01494">
    <property type="entry name" value="FAD_binding_3"/>
    <property type="match status" value="1"/>
</dbReference>